<evidence type="ECO:0000313" key="3">
    <source>
        <dbReference type="Proteomes" id="UP000799772"/>
    </source>
</evidence>
<gene>
    <name evidence="2" type="ORF">NA57DRAFT_49860</name>
</gene>
<dbReference type="AlphaFoldDB" id="A0A9P4M2U6"/>
<organism evidence="2 3">
    <name type="scientific">Rhizodiscina lignyota</name>
    <dbReference type="NCBI Taxonomy" id="1504668"/>
    <lineage>
        <taxon>Eukaryota</taxon>
        <taxon>Fungi</taxon>
        <taxon>Dikarya</taxon>
        <taxon>Ascomycota</taxon>
        <taxon>Pezizomycotina</taxon>
        <taxon>Dothideomycetes</taxon>
        <taxon>Pleosporomycetidae</taxon>
        <taxon>Aulographales</taxon>
        <taxon>Rhizodiscinaceae</taxon>
        <taxon>Rhizodiscina</taxon>
    </lineage>
</organism>
<dbReference type="PANTHER" id="PTHR39599">
    <property type="entry name" value="GPI-ANCHORED PROTEIN (EUROFUNG)-RELATED-RELATED"/>
    <property type="match status" value="1"/>
</dbReference>
<dbReference type="EMBL" id="ML978143">
    <property type="protein sequence ID" value="KAF2092652.1"/>
    <property type="molecule type" value="Genomic_DNA"/>
</dbReference>
<proteinExistence type="predicted"/>
<protein>
    <submittedName>
        <fullName evidence="2">Uncharacterized protein</fullName>
    </submittedName>
</protein>
<evidence type="ECO:0000256" key="1">
    <source>
        <dbReference type="SAM" id="SignalP"/>
    </source>
</evidence>
<feature type="chain" id="PRO_5040470567" evidence="1">
    <location>
        <begin position="31"/>
        <end position="210"/>
    </location>
</feature>
<evidence type="ECO:0000313" key="2">
    <source>
        <dbReference type="EMBL" id="KAF2092652.1"/>
    </source>
</evidence>
<keyword evidence="3" id="KW-1185">Reference proteome</keyword>
<feature type="signal peptide" evidence="1">
    <location>
        <begin position="1"/>
        <end position="30"/>
    </location>
</feature>
<dbReference type="OrthoDB" id="2426396at2759"/>
<comment type="caution">
    <text evidence="2">The sequence shown here is derived from an EMBL/GenBank/DDBJ whole genome shotgun (WGS) entry which is preliminary data.</text>
</comment>
<dbReference type="Proteomes" id="UP000799772">
    <property type="component" value="Unassembled WGS sequence"/>
</dbReference>
<sequence>MARLINSSVLLRLTSRLWVATLLTYSFVCGDPNAHPIAQTNVNAPWSGGVYVVGADGSTFSQAAPAICPNDAPQNCGNINIWNWCCTSGTTCAMLSNGVVGCCPSGSQCSGNINAAAASTVTVYNSYQVTTTATIANQDTNTVPVTEAAAGGQFCSTLFAKGPNLPTTAQGDCGTILVENDSTSVWNSGSAPLRWWATFWGVGVLIYWIR</sequence>
<dbReference type="PANTHER" id="PTHR39599:SF1">
    <property type="entry name" value="GPI-ANCHORED PROTEIN (EUROFUNG)"/>
    <property type="match status" value="1"/>
</dbReference>
<name>A0A9P4M2U6_9PEZI</name>
<accession>A0A9P4M2U6</accession>
<reference evidence="2" key="1">
    <citation type="journal article" date="2020" name="Stud. Mycol.">
        <title>101 Dothideomycetes genomes: a test case for predicting lifestyles and emergence of pathogens.</title>
        <authorList>
            <person name="Haridas S."/>
            <person name="Albert R."/>
            <person name="Binder M."/>
            <person name="Bloem J."/>
            <person name="Labutti K."/>
            <person name="Salamov A."/>
            <person name="Andreopoulos B."/>
            <person name="Baker S."/>
            <person name="Barry K."/>
            <person name="Bills G."/>
            <person name="Bluhm B."/>
            <person name="Cannon C."/>
            <person name="Castanera R."/>
            <person name="Culley D."/>
            <person name="Daum C."/>
            <person name="Ezra D."/>
            <person name="Gonzalez J."/>
            <person name="Henrissat B."/>
            <person name="Kuo A."/>
            <person name="Liang C."/>
            <person name="Lipzen A."/>
            <person name="Lutzoni F."/>
            <person name="Magnuson J."/>
            <person name="Mondo S."/>
            <person name="Nolan M."/>
            <person name="Ohm R."/>
            <person name="Pangilinan J."/>
            <person name="Park H.-J."/>
            <person name="Ramirez L."/>
            <person name="Alfaro M."/>
            <person name="Sun H."/>
            <person name="Tritt A."/>
            <person name="Yoshinaga Y."/>
            <person name="Zwiers L.-H."/>
            <person name="Turgeon B."/>
            <person name="Goodwin S."/>
            <person name="Spatafora J."/>
            <person name="Crous P."/>
            <person name="Grigoriev I."/>
        </authorList>
    </citation>
    <scope>NUCLEOTIDE SEQUENCE</scope>
    <source>
        <strain evidence="2">CBS 133067</strain>
    </source>
</reference>
<keyword evidence="1" id="KW-0732">Signal</keyword>